<evidence type="ECO:0000256" key="1">
    <source>
        <dbReference type="SAM" id="MobiDB-lite"/>
    </source>
</evidence>
<feature type="region of interest" description="Disordered" evidence="1">
    <location>
        <begin position="24"/>
        <end position="58"/>
    </location>
</feature>
<evidence type="ECO:0000313" key="2">
    <source>
        <dbReference type="EMBL" id="CAK9029524.1"/>
    </source>
</evidence>
<feature type="region of interest" description="Disordered" evidence="1">
    <location>
        <begin position="149"/>
        <end position="177"/>
    </location>
</feature>
<keyword evidence="4" id="KW-1185">Reference proteome</keyword>
<protein>
    <submittedName>
        <fullName evidence="3">Uncharacterized protein</fullName>
    </submittedName>
</protein>
<dbReference type="EMBL" id="CAXAMM010013002">
    <property type="protein sequence ID" value="CAK9030240.1"/>
    <property type="molecule type" value="Genomic_DNA"/>
</dbReference>
<dbReference type="EMBL" id="CAXAMM010012669">
    <property type="protein sequence ID" value="CAK9029524.1"/>
    <property type="molecule type" value="Genomic_DNA"/>
</dbReference>
<dbReference type="Proteomes" id="UP001642464">
    <property type="component" value="Unassembled WGS sequence"/>
</dbReference>
<organism evidence="3 4">
    <name type="scientific">Durusdinium trenchii</name>
    <dbReference type="NCBI Taxonomy" id="1381693"/>
    <lineage>
        <taxon>Eukaryota</taxon>
        <taxon>Sar</taxon>
        <taxon>Alveolata</taxon>
        <taxon>Dinophyceae</taxon>
        <taxon>Suessiales</taxon>
        <taxon>Symbiodiniaceae</taxon>
        <taxon>Durusdinium</taxon>
    </lineage>
</organism>
<accession>A0ABP0KTP4</accession>
<reference evidence="3 4" key="1">
    <citation type="submission" date="2024-02" db="EMBL/GenBank/DDBJ databases">
        <authorList>
            <person name="Chen Y."/>
            <person name="Shah S."/>
            <person name="Dougan E. K."/>
            <person name="Thang M."/>
            <person name="Chan C."/>
        </authorList>
    </citation>
    <scope>NUCLEOTIDE SEQUENCE [LARGE SCALE GENOMIC DNA]</scope>
</reference>
<sequence length="811" mass="89385">MRFLRSHGILHDVLSTLRAFASQAERTRPTRFPPVQRKSGRPSRARDTDPYEEEPMRSLQNLRGLRGFPAARPDGRCERGEEKSFQQDALMARETLKWHRKETHLSKMIDDLVIEKAPKVETGRWWDSWEAEWDDGWDWEEKWQRKRLDGTPASPSEVIVGKDDPRRPQGPMWQREDGSYQPVPTLNHYQLAEAIVAARNRKVDELHWQALCRRAELVAMSMTPAELLAVARCVGERQSGQLRLLWKIATFVVERISSYTTVDLVCLANVYSSLDVVHHGMLNVVALILASPEDERIMDAPLAVDTLKSFARAEYPLPLLVGEVKRILLSDCLDTLKPRLALSALESFSALNSLDGELLALLLPHALGPSSLGNLAPICAAASWAASQAQFEPIKASGMHRSEAEDSMNQVATHVTKPSMSINAAQEVILQALEACLQKCKLPNVQVVAQGKQTLQGLDIKSAPNAQGPLCPLCVVPTLQGPPVSVRGELLLGAAQLLAMSEQRRTLAAQLLKAAVGSSTKVALWQPEQLLPWLEVAMQSVTPATEVSTIEPEVVVLILRSICTQPARLTAISASLALALPRILQLYGEPVMPAISDTGQLLCDTVRPELYRLPLLDTYRLLEGCLKVEALLASEETTESRSGPAKLLFSAVLKSLPLKFKSEAIFHRKVHSTSGPELAEWCVLLAESDLEAVPESVWALLAAKSQEALAASGLGVEASSRPEVSGARVARQIFSALLKVRSRYEWEIADPETPLGSVAHAIQTEWNRAIAKDGELEDPLHEPAPIPPEDAWSLKDLLETSGIELPKEVRI</sequence>
<gene>
    <name evidence="2" type="ORF">SCF082_LOCUS18825</name>
    <name evidence="3" type="ORF">SCF082_LOCUS19132</name>
</gene>
<evidence type="ECO:0000313" key="3">
    <source>
        <dbReference type="EMBL" id="CAK9030240.1"/>
    </source>
</evidence>
<comment type="caution">
    <text evidence="3">The sequence shown here is derived from an EMBL/GenBank/DDBJ whole genome shotgun (WGS) entry which is preliminary data.</text>
</comment>
<name>A0ABP0KTP4_9DINO</name>
<evidence type="ECO:0000313" key="4">
    <source>
        <dbReference type="Proteomes" id="UP001642464"/>
    </source>
</evidence>
<proteinExistence type="predicted"/>